<feature type="region of interest" description="Disordered" evidence="1">
    <location>
        <begin position="1"/>
        <end position="39"/>
    </location>
</feature>
<accession>A0A1F7Z0E4</accession>
<evidence type="ECO:0000313" key="2">
    <source>
        <dbReference type="EMBL" id="OGM32960.1"/>
    </source>
</evidence>
<evidence type="ECO:0000313" key="3">
    <source>
        <dbReference type="Proteomes" id="UP000178870"/>
    </source>
</evidence>
<evidence type="ECO:0000256" key="1">
    <source>
        <dbReference type="SAM" id="MobiDB-lite"/>
    </source>
</evidence>
<name>A0A1F7Z0E4_9BACT</name>
<dbReference type="EMBL" id="MGGP01000011">
    <property type="protein sequence ID" value="OGM32960.1"/>
    <property type="molecule type" value="Genomic_DNA"/>
</dbReference>
<feature type="region of interest" description="Disordered" evidence="1">
    <location>
        <begin position="90"/>
        <end position="121"/>
    </location>
</feature>
<reference evidence="2 3" key="1">
    <citation type="journal article" date="2016" name="Nat. Commun.">
        <title>Thousands of microbial genomes shed light on interconnected biogeochemical processes in an aquifer system.</title>
        <authorList>
            <person name="Anantharaman K."/>
            <person name="Brown C.T."/>
            <person name="Hug L.A."/>
            <person name="Sharon I."/>
            <person name="Castelle C.J."/>
            <person name="Probst A.J."/>
            <person name="Thomas B.C."/>
            <person name="Singh A."/>
            <person name="Wilkins M.J."/>
            <person name="Karaoz U."/>
            <person name="Brodie E.L."/>
            <person name="Williams K.H."/>
            <person name="Hubbard S.S."/>
            <person name="Banfield J.F."/>
        </authorList>
    </citation>
    <scope>NUCLEOTIDE SEQUENCE [LARGE SCALE GENOMIC DNA]</scope>
</reference>
<proteinExistence type="predicted"/>
<protein>
    <submittedName>
        <fullName evidence="2">Uncharacterized protein</fullName>
    </submittedName>
</protein>
<comment type="caution">
    <text evidence="2">The sequence shown here is derived from an EMBL/GenBank/DDBJ whole genome shotgun (WGS) entry which is preliminary data.</text>
</comment>
<dbReference type="Proteomes" id="UP000178870">
    <property type="component" value="Unassembled WGS sequence"/>
</dbReference>
<dbReference type="AlphaFoldDB" id="A0A1F7Z0E4"/>
<organism evidence="2 3">
    <name type="scientific">Candidatus Woesebacteria bacterium RIFCSPHIGHO2_01_FULL_44_21</name>
    <dbReference type="NCBI Taxonomy" id="1802503"/>
    <lineage>
        <taxon>Bacteria</taxon>
        <taxon>Candidatus Woeseibacteriota</taxon>
    </lineage>
</organism>
<gene>
    <name evidence="2" type="ORF">A2803_05195</name>
</gene>
<feature type="compositionally biased region" description="Polar residues" evidence="1">
    <location>
        <begin position="105"/>
        <end position="121"/>
    </location>
</feature>
<sequence>MDEAEKPVIEPQPGEEGNEAEEVDPINVEGVKPDTKVAPPFAPITNQMLQGKEVSVNSQEGASYLNIAAGEHAARGVMDTGQFKEVVKGNMQRAADAGPAETLPIKTQQNTEPNNPPEDQQ</sequence>